<protein>
    <recommendedName>
        <fullName evidence="2">Solute-binding protein family 3/N-terminal domain-containing protein</fullName>
    </recommendedName>
</protein>
<keyword evidence="4" id="KW-1185">Reference proteome</keyword>
<evidence type="ECO:0000256" key="1">
    <source>
        <dbReference type="ARBA" id="ARBA00022729"/>
    </source>
</evidence>
<dbReference type="STRING" id="1484693.RS694_02255"/>
<feature type="domain" description="Solute-binding protein family 3/N-terminal" evidence="2">
    <location>
        <begin position="21"/>
        <end position="237"/>
    </location>
</feature>
<dbReference type="KEGG" id="rsb:RS694_02255"/>
<gene>
    <name evidence="3" type="ORF">RS694_02255</name>
</gene>
<keyword evidence="1" id="KW-0732">Signal</keyword>
<sequence length="251" mass="28183">MALAAAGGALHAETLRLITGELPPYATEERPDQGIALDIVRRAFAYSGYEVNYTFKPWMRSLEEAREGKWDGTAHWGRNPTRDVGFLVSDNILTEQWVFIYRQGAAGTPVFDWKRFSDLKKLRIGAVQFNTYTPEFWALQKAGTLKVEFAADDLSNLRRLVAGRLDVVPMERNMACFLMSAHFSPAEVAPLRAHPKLLTTQFTTHLLLSAKLPQSAQRMKAFNQGLHILQKSNVYAEKLQLPGCSLNTATK</sequence>
<reference evidence="3 4" key="1">
    <citation type="submission" date="2017-01" db="EMBL/GenBank/DDBJ databases">
        <authorList>
            <person name="Mah S.A."/>
            <person name="Swanson W.J."/>
            <person name="Moy G.W."/>
            <person name="Vacquier V.D."/>
        </authorList>
    </citation>
    <scope>NUCLEOTIDE SEQUENCE [LARGE SCALE GENOMIC DNA]</scope>
    <source>
        <strain evidence="3 4">DSM 22694</strain>
    </source>
</reference>
<dbReference type="EMBL" id="CP019239">
    <property type="protein sequence ID" value="APW41493.1"/>
    <property type="molecule type" value="Genomic_DNA"/>
</dbReference>
<evidence type="ECO:0000313" key="4">
    <source>
        <dbReference type="Proteomes" id="UP000186110"/>
    </source>
</evidence>
<dbReference type="InterPro" id="IPR001638">
    <property type="entry name" value="Solute-binding_3/MltF_N"/>
</dbReference>
<name>A0A1P8K653_9BURK</name>
<dbReference type="RefSeq" id="WP_076069275.1">
    <property type="nucleotide sequence ID" value="NZ_CP019239.1"/>
</dbReference>
<dbReference type="Proteomes" id="UP000186110">
    <property type="component" value="Chromosome"/>
</dbReference>
<organism evidence="3 4">
    <name type="scientific">Rhodoferax saidenbachensis</name>
    <dbReference type="NCBI Taxonomy" id="1484693"/>
    <lineage>
        <taxon>Bacteria</taxon>
        <taxon>Pseudomonadati</taxon>
        <taxon>Pseudomonadota</taxon>
        <taxon>Betaproteobacteria</taxon>
        <taxon>Burkholderiales</taxon>
        <taxon>Comamonadaceae</taxon>
        <taxon>Rhodoferax</taxon>
    </lineage>
</organism>
<dbReference type="PANTHER" id="PTHR35936:SF25">
    <property type="entry name" value="ABC TRANSPORTER SUBSTRATE-BINDING PROTEIN"/>
    <property type="match status" value="1"/>
</dbReference>
<dbReference type="AlphaFoldDB" id="A0A1P8K653"/>
<dbReference type="Pfam" id="PF00497">
    <property type="entry name" value="SBP_bac_3"/>
    <property type="match status" value="1"/>
</dbReference>
<dbReference type="eggNOG" id="COG0834">
    <property type="taxonomic scope" value="Bacteria"/>
</dbReference>
<dbReference type="PANTHER" id="PTHR35936">
    <property type="entry name" value="MEMBRANE-BOUND LYTIC MUREIN TRANSGLYCOSYLASE F"/>
    <property type="match status" value="1"/>
</dbReference>
<evidence type="ECO:0000259" key="2">
    <source>
        <dbReference type="Pfam" id="PF00497"/>
    </source>
</evidence>
<dbReference type="SUPFAM" id="SSF53850">
    <property type="entry name" value="Periplasmic binding protein-like II"/>
    <property type="match status" value="1"/>
</dbReference>
<proteinExistence type="predicted"/>
<evidence type="ECO:0000313" key="3">
    <source>
        <dbReference type="EMBL" id="APW41493.1"/>
    </source>
</evidence>
<accession>A0A1P8K653</accession>
<dbReference type="Gene3D" id="3.40.190.10">
    <property type="entry name" value="Periplasmic binding protein-like II"/>
    <property type="match status" value="2"/>
</dbReference>